<dbReference type="Pfam" id="PF03781">
    <property type="entry name" value="FGE-sulfatase"/>
    <property type="match status" value="1"/>
</dbReference>
<dbReference type="InterPro" id="IPR016187">
    <property type="entry name" value="CTDL_fold"/>
</dbReference>
<dbReference type="AlphaFoldDB" id="A0A5D9DCL4"/>
<dbReference type="Gene3D" id="3.90.1580.10">
    <property type="entry name" value="paralog of FGE (formylglycine-generating enzyme)"/>
    <property type="match status" value="1"/>
</dbReference>
<sequence>MTVAAGSGRHSIAQARIDDGAFWMGDAFDEGAHEDGETPEHAVYLDAFAIDITTVTNRDYAAFVAATGYVTDAEHHGASAVFDAHLKAEPSDVEGAFPGTSWWLSVRGADWRHPAGPLSSLEGIESHPVVHVSWNDAMAYCCWAHRQLPTEAQWERACRGGGGRGMRYPWGDTLDTGQNGAWPCNIWQGQFPHFNRCEDGWDATAPANHFAPNDYGLHQMIGNVWEWCADWFDARFYDASPLSNPRGPEQGTRRTMRGGSFLCHDSYCNRYRNSARSSNTPESSASNIGFRTVFRDGRVGCSTQSTETT</sequence>
<proteinExistence type="predicted"/>
<keyword evidence="3" id="KW-1185">Reference proteome</keyword>
<dbReference type="Proteomes" id="UP000324260">
    <property type="component" value="Unassembled WGS sequence"/>
</dbReference>
<dbReference type="InterPro" id="IPR042095">
    <property type="entry name" value="SUMF_sf"/>
</dbReference>
<dbReference type="GO" id="GO:0120147">
    <property type="term" value="F:formylglycine-generating oxidase activity"/>
    <property type="evidence" value="ECO:0007669"/>
    <property type="project" value="TreeGrafter"/>
</dbReference>
<dbReference type="InterPro" id="IPR051043">
    <property type="entry name" value="Sulfatase_Mod_Factor_Kinase"/>
</dbReference>
<evidence type="ECO:0000313" key="3">
    <source>
        <dbReference type="Proteomes" id="UP000324260"/>
    </source>
</evidence>
<comment type="caution">
    <text evidence="2">The sequence shown here is derived from an EMBL/GenBank/DDBJ whole genome shotgun (WGS) entry which is preliminary data.</text>
</comment>
<dbReference type="EMBL" id="VTPU01000001">
    <property type="protein sequence ID" value="TZG41644.1"/>
    <property type="molecule type" value="Genomic_DNA"/>
</dbReference>
<dbReference type="SUPFAM" id="SSF56436">
    <property type="entry name" value="C-type lectin-like"/>
    <property type="match status" value="1"/>
</dbReference>
<dbReference type="PANTHER" id="PTHR23150:SF19">
    <property type="entry name" value="FORMYLGLYCINE-GENERATING ENZYME"/>
    <property type="match status" value="1"/>
</dbReference>
<organism evidence="2 3">
    <name type="scientific">Halomonas eurihalina</name>
    <dbReference type="NCBI Taxonomy" id="42566"/>
    <lineage>
        <taxon>Bacteria</taxon>
        <taxon>Pseudomonadati</taxon>
        <taxon>Pseudomonadota</taxon>
        <taxon>Gammaproteobacteria</taxon>
        <taxon>Oceanospirillales</taxon>
        <taxon>Halomonadaceae</taxon>
        <taxon>Halomonas</taxon>
    </lineage>
</organism>
<accession>A0A5D9DCL4</accession>
<feature type="domain" description="Sulfatase-modifying factor enzyme-like" evidence="1">
    <location>
        <begin position="17"/>
        <end position="293"/>
    </location>
</feature>
<protein>
    <submittedName>
        <fullName evidence="2">Formylglycine-generating enzyme family protein</fullName>
    </submittedName>
</protein>
<dbReference type="OrthoDB" id="9768004at2"/>
<gene>
    <name evidence="2" type="ORF">FZZ93_01385</name>
</gene>
<evidence type="ECO:0000313" key="2">
    <source>
        <dbReference type="EMBL" id="TZG41644.1"/>
    </source>
</evidence>
<dbReference type="PANTHER" id="PTHR23150">
    <property type="entry name" value="SULFATASE MODIFYING FACTOR 1, 2"/>
    <property type="match status" value="1"/>
</dbReference>
<evidence type="ECO:0000259" key="1">
    <source>
        <dbReference type="Pfam" id="PF03781"/>
    </source>
</evidence>
<dbReference type="InterPro" id="IPR005532">
    <property type="entry name" value="SUMF_dom"/>
</dbReference>
<reference evidence="2 3" key="1">
    <citation type="submission" date="2019-08" db="EMBL/GenBank/DDBJ databases">
        <title>Draft Genome Sequence of Halomonas eurihalina Isolated from Preserved Hide-surface.</title>
        <authorList>
            <person name="Hussain S.A."/>
            <person name="Xu A."/>
            <person name="Sarker M."/>
            <person name="Sommers C."/>
        </authorList>
    </citation>
    <scope>NUCLEOTIDE SEQUENCE [LARGE SCALE GENOMIC DNA]</scope>
    <source>
        <strain evidence="2 3">MS1</strain>
    </source>
</reference>
<name>A0A5D9DCL4_HALER</name>